<evidence type="ECO:0000259" key="3">
    <source>
        <dbReference type="Pfam" id="PF20616"/>
    </source>
</evidence>
<evidence type="ECO:0000256" key="1">
    <source>
        <dbReference type="SAM" id="SignalP"/>
    </source>
</evidence>
<protein>
    <submittedName>
        <fullName evidence="4">Uncharacterized protein</fullName>
    </submittedName>
</protein>
<gene>
    <name evidence="4" type="ORF">EGT71_18945</name>
</gene>
<proteinExistence type="predicted"/>
<dbReference type="AlphaFoldDB" id="A0A427URV7"/>
<name>A0A427URV7_9ENTR</name>
<comment type="caution">
    <text evidence="4">The sequence shown here is derived from an EMBL/GenBank/DDBJ whole genome shotgun (WGS) entry which is preliminary data.</text>
</comment>
<dbReference type="InterPro" id="IPR046459">
    <property type="entry name" value="Caps_syn_GfcC_N"/>
</dbReference>
<feature type="domain" description="Capsule biosynthesis GfcC-like N-terminal" evidence="3">
    <location>
        <begin position="20"/>
        <end position="141"/>
    </location>
</feature>
<dbReference type="InterPro" id="IPR010425">
    <property type="entry name" value="Caps_synth_GfcC-like_C"/>
</dbReference>
<dbReference type="EMBL" id="RHXB01000014">
    <property type="protein sequence ID" value="RSE23262.1"/>
    <property type="molecule type" value="Genomic_DNA"/>
</dbReference>
<feature type="chain" id="PRO_5019287599" evidence="1">
    <location>
        <begin position="21"/>
        <end position="245"/>
    </location>
</feature>
<dbReference type="Pfam" id="PF06251">
    <property type="entry name" value="Caps_syn_GfcC_C"/>
    <property type="match status" value="1"/>
</dbReference>
<dbReference type="Gene3D" id="3.10.560.10">
    <property type="entry name" value="Outer membrane lipoprotein wza domain like"/>
    <property type="match status" value="1"/>
</dbReference>
<dbReference type="Pfam" id="PF20616">
    <property type="entry name" value="Caps_syn_GfcC_N"/>
    <property type="match status" value="1"/>
</dbReference>
<feature type="signal peptide" evidence="1">
    <location>
        <begin position="1"/>
        <end position="20"/>
    </location>
</feature>
<evidence type="ECO:0000313" key="4">
    <source>
        <dbReference type="EMBL" id="RSE23262.1"/>
    </source>
</evidence>
<evidence type="ECO:0000313" key="5">
    <source>
        <dbReference type="Proteomes" id="UP000275331"/>
    </source>
</evidence>
<organism evidence="4 5">
    <name type="scientific">Atlantibacter subterraneus</name>
    <dbReference type="NCBI Taxonomy" id="255519"/>
    <lineage>
        <taxon>Bacteria</taxon>
        <taxon>Pseudomonadati</taxon>
        <taxon>Pseudomonadota</taxon>
        <taxon>Gammaproteobacteria</taxon>
        <taxon>Enterobacterales</taxon>
        <taxon>Enterobacteriaceae</taxon>
        <taxon>Atlantibacter</taxon>
    </lineage>
</organism>
<sequence length="245" mass="26886">MRMLPFSAFMLSLLSQSLYAAGTVTVHRTDSGETLKIQNAQRLSDVVSQPALAHSWWPGAVIGVTGKTRDQQARHQQLLARLASLAAQESGDDAAAIRQLQQQMAALKVTDRQFVDLDPDVLRVRTATNKPLAGDYTLWTGKMPGYITLYGLVSGAGNRPFTPGKSVAEYLDETALLSGAERSYAWVIYPDGRVQKAPVAYWNKRHVEPMPGSAILVGFSQRLFSSAYDDLNAQLVDSLTHRIPQ</sequence>
<evidence type="ECO:0000259" key="2">
    <source>
        <dbReference type="Pfam" id="PF06251"/>
    </source>
</evidence>
<dbReference type="RefSeq" id="WP_125294768.1">
    <property type="nucleotide sequence ID" value="NZ_DAMAQE010000005.1"/>
</dbReference>
<dbReference type="Proteomes" id="UP000275331">
    <property type="component" value="Unassembled WGS sequence"/>
</dbReference>
<accession>A0A427URV7</accession>
<dbReference type="OrthoDB" id="5592890at2"/>
<feature type="domain" description="Capsule biosynthesis GfcC-like C-terminal" evidence="2">
    <location>
        <begin position="156"/>
        <end position="244"/>
    </location>
</feature>
<dbReference type="Gene3D" id="3.10.20.700">
    <property type="match status" value="1"/>
</dbReference>
<reference evidence="4 5" key="1">
    <citation type="submission" date="2018-10" db="EMBL/GenBank/DDBJ databases">
        <title>Transmission dynamics of multidrug resistant bacteria on intensive care unit surfaces.</title>
        <authorList>
            <person name="D'Souza A.W."/>
            <person name="Potter R.F."/>
            <person name="Wallace M."/>
            <person name="Shupe A."/>
            <person name="Patel S."/>
            <person name="Sun S."/>
            <person name="Gul D."/>
            <person name="Kwon J.H."/>
            <person name="Andleeb S."/>
            <person name="Burnham C.-A.D."/>
            <person name="Dantas G."/>
        </authorList>
    </citation>
    <scope>NUCLEOTIDE SEQUENCE [LARGE SCALE GENOMIC DNA]</scope>
    <source>
        <strain evidence="4 5">AS_373</strain>
    </source>
</reference>
<keyword evidence="1" id="KW-0732">Signal</keyword>